<feature type="compositionally biased region" description="Polar residues" evidence="11">
    <location>
        <begin position="253"/>
        <end position="263"/>
    </location>
</feature>
<dbReference type="PANTHER" id="PTHR47634:SF9">
    <property type="entry name" value="PROTEIN KINASE DOMAIN-CONTAINING PROTEIN-RELATED"/>
    <property type="match status" value="1"/>
</dbReference>
<dbReference type="SMART" id="SM00220">
    <property type="entry name" value="S_TKc"/>
    <property type="match status" value="1"/>
</dbReference>
<comment type="similarity">
    <text evidence="10">Belongs to the protein kinase superfamily.</text>
</comment>
<feature type="domain" description="Protein kinase" evidence="12">
    <location>
        <begin position="31"/>
        <end position="481"/>
    </location>
</feature>
<dbReference type="InterPro" id="IPR011009">
    <property type="entry name" value="Kinase-like_dom_sf"/>
</dbReference>
<evidence type="ECO:0000256" key="6">
    <source>
        <dbReference type="ARBA" id="ARBA00022840"/>
    </source>
</evidence>
<keyword evidence="4 9" id="KW-0547">Nucleotide-binding</keyword>
<evidence type="ECO:0000259" key="12">
    <source>
        <dbReference type="PROSITE" id="PS50011"/>
    </source>
</evidence>
<keyword evidence="6 9" id="KW-0067">ATP-binding</keyword>
<keyword evidence="5 13" id="KW-0418">Kinase</keyword>
<feature type="compositionally biased region" description="Basic residues" evidence="11">
    <location>
        <begin position="218"/>
        <end position="231"/>
    </location>
</feature>
<comment type="catalytic activity">
    <reaction evidence="7">
        <text>L-threonyl-[protein] + ATP = O-phospho-L-threonyl-[protein] + ADP + H(+)</text>
        <dbReference type="Rhea" id="RHEA:46608"/>
        <dbReference type="Rhea" id="RHEA-COMP:11060"/>
        <dbReference type="Rhea" id="RHEA-COMP:11605"/>
        <dbReference type="ChEBI" id="CHEBI:15378"/>
        <dbReference type="ChEBI" id="CHEBI:30013"/>
        <dbReference type="ChEBI" id="CHEBI:30616"/>
        <dbReference type="ChEBI" id="CHEBI:61977"/>
        <dbReference type="ChEBI" id="CHEBI:456216"/>
        <dbReference type="EC" id="2.7.11.1"/>
    </reaction>
</comment>
<keyword evidence="3" id="KW-0808">Transferase</keyword>
<evidence type="ECO:0000256" key="1">
    <source>
        <dbReference type="ARBA" id="ARBA00012513"/>
    </source>
</evidence>
<feature type="compositionally biased region" description="Polar residues" evidence="11">
    <location>
        <begin position="204"/>
        <end position="213"/>
    </location>
</feature>
<dbReference type="InterPro" id="IPR017441">
    <property type="entry name" value="Protein_kinase_ATP_BS"/>
</dbReference>
<feature type="region of interest" description="Disordered" evidence="11">
    <location>
        <begin position="253"/>
        <end position="314"/>
    </location>
</feature>
<dbReference type="EMBL" id="GGYP01005142">
    <property type="protein sequence ID" value="MDE49913.1"/>
    <property type="molecule type" value="Transcribed_RNA"/>
</dbReference>
<dbReference type="CDD" id="cd14136">
    <property type="entry name" value="STKc_SRPK"/>
    <property type="match status" value="1"/>
</dbReference>
<evidence type="ECO:0000256" key="5">
    <source>
        <dbReference type="ARBA" id="ARBA00022777"/>
    </source>
</evidence>
<evidence type="ECO:0000256" key="7">
    <source>
        <dbReference type="ARBA" id="ARBA00047899"/>
    </source>
</evidence>
<dbReference type="PROSITE" id="PS00107">
    <property type="entry name" value="PROTEIN_KINASE_ATP"/>
    <property type="match status" value="1"/>
</dbReference>
<dbReference type="AlphaFoldDB" id="A0A6G1SJ23"/>
<evidence type="ECO:0000256" key="10">
    <source>
        <dbReference type="RuleBase" id="RU000304"/>
    </source>
</evidence>
<evidence type="ECO:0000256" key="2">
    <source>
        <dbReference type="ARBA" id="ARBA00022527"/>
    </source>
</evidence>
<dbReference type="EC" id="2.7.11.1" evidence="1"/>
<protein>
    <recommendedName>
        <fullName evidence="1">non-specific serine/threonine protein kinase</fullName>
        <ecNumber evidence="1">2.7.11.1</ecNumber>
    </recommendedName>
</protein>
<evidence type="ECO:0000256" key="4">
    <source>
        <dbReference type="ARBA" id="ARBA00022741"/>
    </source>
</evidence>
<evidence type="ECO:0000256" key="3">
    <source>
        <dbReference type="ARBA" id="ARBA00022679"/>
    </source>
</evidence>
<evidence type="ECO:0000313" key="13">
    <source>
        <dbReference type="EMBL" id="MDE49913.1"/>
    </source>
</evidence>
<dbReference type="GO" id="GO:0050684">
    <property type="term" value="P:regulation of mRNA processing"/>
    <property type="evidence" value="ECO:0007669"/>
    <property type="project" value="TreeGrafter"/>
</dbReference>
<dbReference type="GO" id="GO:0005737">
    <property type="term" value="C:cytoplasm"/>
    <property type="evidence" value="ECO:0007669"/>
    <property type="project" value="TreeGrafter"/>
</dbReference>
<dbReference type="InterPro" id="IPR051334">
    <property type="entry name" value="SRPK"/>
</dbReference>
<dbReference type="FunFam" id="1.10.510.10:FF:001037">
    <property type="entry name" value="SRSF protein kinase 2"/>
    <property type="match status" value="1"/>
</dbReference>
<evidence type="ECO:0000256" key="8">
    <source>
        <dbReference type="ARBA" id="ARBA00048679"/>
    </source>
</evidence>
<gene>
    <name evidence="13" type="primary">Srpk3</name>
    <name evidence="13" type="ORF">g.12839</name>
</gene>
<name>A0A6G1SJ23_9ACAR</name>
<evidence type="ECO:0000256" key="9">
    <source>
        <dbReference type="PROSITE-ProRule" id="PRU10141"/>
    </source>
</evidence>
<feature type="binding site" evidence="9">
    <location>
        <position position="60"/>
    </location>
    <ligand>
        <name>ATP</name>
        <dbReference type="ChEBI" id="CHEBI:30616"/>
    </ligand>
</feature>
<dbReference type="InterPro" id="IPR008271">
    <property type="entry name" value="Ser/Thr_kinase_AS"/>
</dbReference>
<dbReference type="InterPro" id="IPR000719">
    <property type="entry name" value="Prot_kinase_dom"/>
</dbReference>
<dbReference type="PROSITE" id="PS50011">
    <property type="entry name" value="PROTEIN_KINASE_DOM"/>
    <property type="match status" value="1"/>
</dbReference>
<dbReference type="Gene3D" id="3.30.200.20">
    <property type="entry name" value="Phosphorylase Kinase, domain 1"/>
    <property type="match status" value="1"/>
</dbReference>
<dbReference type="SUPFAM" id="SSF56112">
    <property type="entry name" value="Protein kinase-like (PK-like)"/>
    <property type="match status" value="1"/>
</dbReference>
<keyword evidence="2 10" id="KW-0723">Serine/threonine-protein kinase</keyword>
<sequence>MSDFEEQEAQSDYTKGGYHPVRISEILNGRYYMIRKLGWGHFSTVWLSWDLLSKRFVALKVVKSADHFTETALDEIKLLKCVRDSAPDDPYHDRVIQLLDDFKIVGPNGRHVCLVFEVLGCNLLKLIISSNYYGIPIINVKRILRQVLEGLDYLHTKCKIIHTDIKPENILLTVSEETIKKLAYEATRYFKLGLQLPNSLVSNVPSQARSSDVSSKTSRNKKKKLKARAKKNRSRLEGDFLEYLSLELTNLNPRSAPTKAASSTDEHDGQDSTVNENESDDQEEFTQSMNSPSDHLENKKSTKPSGETDIDPSKDEMDINVKIADLGNACWQHNHFTDAIQTRHYRCLEVILGAEYGPSADIWSAACMAFELATGDYLFEPHEGQGYSRDDDHLAHIIELLGDIPLNITQTGKYAKTFFNKKGQLRNIRSLRPWDLYQVLVEKYEWHHDDAISFHDFLNRMLEYDPKKRATAAECLKHPWLQDDRVKSDGS</sequence>
<comment type="catalytic activity">
    <reaction evidence="8">
        <text>L-seryl-[protein] + ATP = O-phospho-L-seryl-[protein] + ADP + H(+)</text>
        <dbReference type="Rhea" id="RHEA:17989"/>
        <dbReference type="Rhea" id="RHEA-COMP:9863"/>
        <dbReference type="Rhea" id="RHEA-COMP:11604"/>
        <dbReference type="ChEBI" id="CHEBI:15378"/>
        <dbReference type="ChEBI" id="CHEBI:29999"/>
        <dbReference type="ChEBI" id="CHEBI:30616"/>
        <dbReference type="ChEBI" id="CHEBI:83421"/>
        <dbReference type="ChEBI" id="CHEBI:456216"/>
        <dbReference type="EC" id="2.7.11.1"/>
    </reaction>
</comment>
<dbReference type="GO" id="GO:0000245">
    <property type="term" value="P:spliceosomal complex assembly"/>
    <property type="evidence" value="ECO:0007669"/>
    <property type="project" value="TreeGrafter"/>
</dbReference>
<organism evidence="13">
    <name type="scientific">Aceria tosichella</name>
    <name type="common">wheat curl mite</name>
    <dbReference type="NCBI Taxonomy" id="561515"/>
    <lineage>
        <taxon>Eukaryota</taxon>
        <taxon>Metazoa</taxon>
        <taxon>Ecdysozoa</taxon>
        <taxon>Arthropoda</taxon>
        <taxon>Chelicerata</taxon>
        <taxon>Arachnida</taxon>
        <taxon>Acari</taxon>
        <taxon>Acariformes</taxon>
        <taxon>Trombidiformes</taxon>
        <taxon>Prostigmata</taxon>
        <taxon>Eupodina</taxon>
        <taxon>Eriophyoidea</taxon>
        <taxon>Eriophyidae</taxon>
        <taxon>Eriophyinae</taxon>
        <taxon>Aceriini</taxon>
        <taxon>Aceria</taxon>
    </lineage>
</organism>
<dbReference type="Pfam" id="PF00069">
    <property type="entry name" value="Pkinase"/>
    <property type="match status" value="2"/>
</dbReference>
<accession>A0A6G1SJ23</accession>
<reference evidence="13" key="1">
    <citation type="submission" date="2018-10" db="EMBL/GenBank/DDBJ databases">
        <title>Transcriptome assembly of Aceria tosichella (Wheat curl mite) Type 2.</title>
        <authorList>
            <person name="Scully E.D."/>
            <person name="Geib S.M."/>
            <person name="Palmer N.A."/>
            <person name="Gupta A.K."/>
            <person name="Sarath G."/>
            <person name="Tatineni S."/>
        </authorList>
    </citation>
    <scope>NUCLEOTIDE SEQUENCE</scope>
    <source>
        <strain evidence="13">LincolnNE</strain>
    </source>
</reference>
<dbReference type="PANTHER" id="PTHR47634">
    <property type="entry name" value="PROTEIN KINASE DOMAIN-CONTAINING PROTEIN-RELATED"/>
    <property type="match status" value="1"/>
</dbReference>
<dbReference type="GO" id="GO:0005634">
    <property type="term" value="C:nucleus"/>
    <property type="evidence" value="ECO:0007669"/>
    <property type="project" value="TreeGrafter"/>
</dbReference>
<dbReference type="GO" id="GO:0004674">
    <property type="term" value="F:protein serine/threonine kinase activity"/>
    <property type="evidence" value="ECO:0007669"/>
    <property type="project" value="UniProtKB-KW"/>
</dbReference>
<feature type="region of interest" description="Disordered" evidence="11">
    <location>
        <begin position="204"/>
        <end position="231"/>
    </location>
</feature>
<proteinExistence type="inferred from homology"/>
<dbReference type="PROSITE" id="PS00108">
    <property type="entry name" value="PROTEIN_KINASE_ST"/>
    <property type="match status" value="1"/>
</dbReference>
<dbReference type="FunFam" id="1.10.510.10:FF:000275">
    <property type="entry name" value="SRSF protein kinase 2 isoform X3"/>
    <property type="match status" value="1"/>
</dbReference>
<evidence type="ECO:0000256" key="11">
    <source>
        <dbReference type="SAM" id="MobiDB-lite"/>
    </source>
</evidence>
<dbReference type="FunFam" id="3.30.200.20:FF:000163">
    <property type="entry name" value="SRSF protein kinase 2 isoform X1"/>
    <property type="match status" value="1"/>
</dbReference>
<dbReference type="GO" id="GO:0005524">
    <property type="term" value="F:ATP binding"/>
    <property type="evidence" value="ECO:0007669"/>
    <property type="project" value="UniProtKB-UniRule"/>
</dbReference>
<dbReference type="Gene3D" id="1.10.510.10">
    <property type="entry name" value="Transferase(Phosphotransferase) domain 1"/>
    <property type="match status" value="2"/>
</dbReference>